<dbReference type="OrthoDB" id="568194at2759"/>
<dbReference type="InterPro" id="IPR014044">
    <property type="entry name" value="CAP_dom"/>
</dbReference>
<dbReference type="EMBL" id="JANBUL010000204">
    <property type="protein sequence ID" value="KAJ2778893.1"/>
    <property type="molecule type" value="Genomic_DNA"/>
</dbReference>
<dbReference type="CDD" id="cd05379">
    <property type="entry name" value="CAP_bacterial"/>
    <property type="match status" value="1"/>
</dbReference>
<keyword evidence="1" id="KW-0732">Signal</keyword>
<dbReference type="Gene3D" id="3.40.33.10">
    <property type="entry name" value="CAP"/>
    <property type="match status" value="1"/>
</dbReference>
<evidence type="ECO:0000256" key="1">
    <source>
        <dbReference type="SAM" id="SignalP"/>
    </source>
</evidence>
<dbReference type="PANTHER" id="PTHR31157:SF1">
    <property type="entry name" value="SCP DOMAIN-CONTAINING PROTEIN"/>
    <property type="match status" value="1"/>
</dbReference>
<feature type="signal peptide" evidence="1">
    <location>
        <begin position="1"/>
        <end position="19"/>
    </location>
</feature>
<proteinExistence type="predicted"/>
<feature type="chain" id="PRO_5040969105" description="SCP domain-containing protein" evidence="1">
    <location>
        <begin position="20"/>
        <end position="199"/>
    </location>
</feature>
<dbReference type="Proteomes" id="UP001140217">
    <property type="component" value="Unassembled WGS sequence"/>
</dbReference>
<comment type="caution">
    <text evidence="3">The sequence shown here is derived from an EMBL/GenBank/DDBJ whole genome shotgun (WGS) entry which is preliminary data.</text>
</comment>
<sequence length="199" mass="21414">MAKLLGAVLLALLATLAAALPVQVLAPEQARRDYHEVAPIRAAGHLHLSLPGLSTPAPAPASTHYASTQYASQSAPSYTSDWQSQMLQQLNAIRASVGRPPVSIDQRLNAMAQEHSNYQASAATMTHSDPSGSLGSRCSQYGIDWQGVAENVAWNYKDVTSVVEGWKESPGHYANMIGDYNVVGFGVTDLYWTQDFAKV</sequence>
<keyword evidence="4" id="KW-1185">Reference proteome</keyword>
<feature type="domain" description="SCP" evidence="2">
    <location>
        <begin position="88"/>
        <end position="188"/>
    </location>
</feature>
<dbReference type="InterPro" id="IPR035940">
    <property type="entry name" value="CAP_sf"/>
</dbReference>
<dbReference type="AlphaFoldDB" id="A0A9W8LFY4"/>
<organism evidence="3 4">
    <name type="scientific">Coemansia javaensis</name>
    <dbReference type="NCBI Taxonomy" id="2761396"/>
    <lineage>
        <taxon>Eukaryota</taxon>
        <taxon>Fungi</taxon>
        <taxon>Fungi incertae sedis</taxon>
        <taxon>Zoopagomycota</taxon>
        <taxon>Kickxellomycotina</taxon>
        <taxon>Kickxellomycetes</taxon>
        <taxon>Kickxellales</taxon>
        <taxon>Kickxellaceae</taxon>
        <taxon>Coemansia</taxon>
    </lineage>
</organism>
<evidence type="ECO:0000313" key="4">
    <source>
        <dbReference type="Proteomes" id="UP001140217"/>
    </source>
</evidence>
<name>A0A9W8LFY4_9FUNG</name>
<accession>A0A9W8LFY4</accession>
<dbReference type="SUPFAM" id="SSF55797">
    <property type="entry name" value="PR-1-like"/>
    <property type="match status" value="1"/>
</dbReference>
<evidence type="ECO:0000259" key="2">
    <source>
        <dbReference type="Pfam" id="PF00188"/>
    </source>
</evidence>
<gene>
    <name evidence="3" type="ORF">H4R18_004320</name>
</gene>
<protein>
    <recommendedName>
        <fullName evidence="2">SCP domain-containing protein</fullName>
    </recommendedName>
</protein>
<dbReference type="PANTHER" id="PTHR31157">
    <property type="entry name" value="SCP DOMAIN-CONTAINING PROTEIN"/>
    <property type="match status" value="1"/>
</dbReference>
<dbReference type="Pfam" id="PF00188">
    <property type="entry name" value="CAP"/>
    <property type="match status" value="1"/>
</dbReference>
<reference evidence="3" key="1">
    <citation type="submission" date="2022-07" db="EMBL/GenBank/DDBJ databases">
        <title>Phylogenomic reconstructions and comparative analyses of Kickxellomycotina fungi.</title>
        <authorList>
            <person name="Reynolds N.K."/>
            <person name="Stajich J.E."/>
            <person name="Barry K."/>
            <person name="Grigoriev I.V."/>
            <person name="Crous P."/>
            <person name="Smith M.E."/>
        </authorList>
    </citation>
    <scope>NUCLEOTIDE SEQUENCE</scope>
    <source>
        <strain evidence="3">NBRC 105414</strain>
    </source>
</reference>
<evidence type="ECO:0000313" key="3">
    <source>
        <dbReference type="EMBL" id="KAJ2778893.1"/>
    </source>
</evidence>